<name>A0A183V7P2_TOXCA</name>
<feature type="compositionally biased region" description="Polar residues" evidence="1">
    <location>
        <begin position="34"/>
        <end position="44"/>
    </location>
</feature>
<dbReference type="EMBL" id="UYWY01023869">
    <property type="protein sequence ID" value="VDM48083.1"/>
    <property type="molecule type" value="Genomic_DNA"/>
</dbReference>
<proteinExistence type="predicted"/>
<evidence type="ECO:0000256" key="1">
    <source>
        <dbReference type="SAM" id="MobiDB-lite"/>
    </source>
</evidence>
<feature type="compositionally biased region" description="Basic and acidic residues" evidence="1">
    <location>
        <begin position="1"/>
        <end position="11"/>
    </location>
</feature>
<evidence type="ECO:0000313" key="3">
    <source>
        <dbReference type="Proteomes" id="UP000050794"/>
    </source>
</evidence>
<sequence>MRDSASAHAEEASEAAKSLAGETTEDGDYPGTCDTLTRHQSMPSLHSGGHNAEGSRNYLRPPKEGFKQVSF</sequence>
<accession>A0A183V7P2</accession>
<dbReference type="AlphaFoldDB" id="A0A183V7P2"/>
<dbReference type="Proteomes" id="UP000050794">
    <property type="component" value="Unassembled WGS sequence"/>
</dbReference>
<reference evidence="2 3" key="2">
    <citation type="submission" date="2018-11" db="EMBL/GenBank/DDBJ databases">
        <authorList>
            <consortium name="Pathogen Informatics"/>
        </authorList>
    </citation>
    <scope>NUCLEOTIDE SEQUENCE [LARGE SCALE GENOMIC DNA]</scope>
</reference>
<evidence type="ECO:0000313" key="2">
    <source>
        <dbReference type="EMBL" id="VDM48083.1"/>
    </source>
</evidence>
<dbReference type="WBParaSite" id="TCNE_0001676301-mRNA-1">
    <property type="protein sequence ID" value="TCNE_0001676301-mRNA-1"/>
    <property type="gene ID" value="TCNE_0001676301"/>
</dbReference>
<feature type="compositionally biased region" description="Basic and acidic residues" evidence="1">
    <location>
        <begin position="61"/>
        <end position="71"/>
    </location>
</feature>
<gene>
    <name evidence="2" type="ORF">TCNE_LOCUS16762</name>
</gene>
<keyword evidence="3" id="KW-1185">Reference proteome</keyword>
<organism evidence="3 4">
    <name type="scientific">Toxocara canis</name>
    <name type="common">Canine roundworm</name>
    <dbReference type="NCBI Taxonomy" id="6265"/>
    <lineage>
        <taxon>Eukaryota</taxon>
        <taxon>Metazoa</taxon>
        <taxon>Ecdysozoa</taxon>
        <taxon>Nematoda</taxon>
        <taxon>Chromadorea</taxon>
        <taxon>Rhabditida</taxon>
        <taxon>Spirurina</taxon>
        <taxon>Ascaridomorpha</taxon>
        <taxon>Ascaridoidea</taxon>
        <taxon>Toxocaridae</taxon>
        <taxon>Toxocara</taxon>
    </lineage>
</organism>
<feature type="region of interest" description="Disordered" evidence="1">
    <location>
        <begin position="1"/>
        <end position="71"/>
    </location>
</feature>
<reference evidence="4" key="1">
    <citation type="submission" date="2016-06" db="UniProtKB">
        <authorList>
            <consortium name="WormBaseParasite"/>
        </authorList>
    </citation>
    <scope>IDENTIFICATION</scope>
</reference>
<protein>
    <submittedName>
        <fullName evidence="2 4">Uncharacterized protein</fullName>
    </submittedName>
</protein>
<evidence type="ECO:0000313" key="4">
    <source>
        <dbReference type="WBParaSite" id="TCNE_0001676301-mRNA-1"/>
    </source>
</evidence>